<dbReference type="GO" id="GO:0016020">
    <property type="term" value="C:membrane"/>
    <property type="evidence" value="ECO:0007669"/>
    <property type="project" value="InterPro"/>
</dbReference>
<dbReference type="Proteomes" id="UP000294656">
    <property type="component" value="Unassembled WGS sequence"/>
</dbReference>
<sequence>MKTRFAFLRELKKVLWIVGFAIGAGSSYAETTPEDPWEGYNRTMSSFNDTLDKYALKPLAEGYDYVTPSPVQRGVSNFFNNLGEVGNIANNLFQAKWDATAASTFRFLINSTAGFLGIFDVASEMGLERQPEDFGQTLGYWGVGSGPYLVLPLLGPSTVRDATGTAVDYFNYDPIELLDPTTDEYWSIKALGIVQIRAKLLSSERLIFGDRYTFIRDVYLQTRQAAVLDGQVERPTTEEANEEDGSWGDEADDSWGDEDSWGGEDSWGDEGETY</sequence>
<dbReference type="InterPro" id="IPR007428">
    <property type="entry name" value="MlaA"/>
</dbReference>
<dbReference type="AlphaFoldDB" id="A0A4V3CH18"/>
<gene>
    <name evidence="5" type="ORF">DFP79_0921</name>
</gene>
<organism evidence="5 6">
    <name type="scientific">Marinomonas balearica</name>
    <dbReference type="NCBI Taxonomy" id="491947"/>
    <lineage>
        <taxon>Bacteria</taxon>
        <taxon>Pseudomonadati</taxon>
        <taxon>Pseudomonadota</taxon>
        <taxon>Gammaproteobacteria</taxon>
        <taxon>Oceanospirillales</taxon>
        <taxon>Oceanospirillaceae</taxon>
        <taxon>Marinomonas</taxon>
    </lineage>
</organism>
<comment type="caution">
    <text evidence="5">The sequence shown here is derived from an EMBL/GenBank/DDBJ whole genome shotgun (WGS) entry which is preliminary data.</text>
</comment>
<dbReference type="PANTHER" id="PTHR30035">
    <property type="entry name" value="LIPOPROTEIN VACJ-RELATED"/>
    <property type="match status" value="1"/>
</dbReference>
<evidence type="ECO:0000256" key="1">
    <source>
        <dbReference type="ARBA" id="ARBA00010634"/>
    </source>
</evidence>
<feature type="compositionally biased region" description="Acidic residues" evidence="3">
    <location>
        <begin position="239"/>
        <end position="274"/>
    </location>
</feature>
<feature type="chain" id="PRO_5020268162" evidence="4">
    <location>
        <begin position="30"/>
        <end position="274"/>
    </location>
</feature>
<proteinExistence type="inferred from homology"/>
<dbReference type="Pfam" id="PF04333">
    <property type="entry name" value="MlaA"/>
    <property type="match status" value="1"/>
</dbReference>
<evidence type="ECO:0000313" key="5">
    <source>
        <dbReference type="EMBL" id="TDO99912.1"/>
    </source>
</evidence>
<evidence type="ECO:0000256" key="2">
    <source>
        <dbReference type="ARBA" id="ARBA00022729"/>
    </source>
</evidence>
<reference evidence="5 6" key="1">
    <citation type="submission" date="2019-03" db="EMBL/GenBank/DDBJ databases">
        <title>Genomic Encyclopedia of Type Strains, Phase III (KMG-III): the genomes of soil and plant-associated and newly described type strains.</title>
        <authorList>
            <person name="Whitman W."/>
        </authorList>
    </citation>
    <scope>NUCLEOTIDE SEQUENCE [LARGE SCALE GENOMIC DNA]</scope>
    <source>
        <strain evidence="5 6">CECT 7378</strain>
    </source>
</reference>
<dbReference type="OrthoDB" id="9785326at2"/>
<comment type="similarity">
    <text evidence="1">Belongs to the MlaA family.</text>
</comment>
<dbReference type="RefSeq" id="WP_133502738.1">
    <property type="nucleotide sequence ID" value="NZ_SNXC01000009.1"/>
</dbReference>
<feature type="region of interest" description="Disordered" evidence="3">
    <location>
        <begin position="230"/>
        <end position="274"/>
    </location>
</feature>
<evidence type="ECO:0000313" key="6">
    <source>
        <dbReference type="Proteomes" id="UP000294656"/>
    </source>
</evidence>
<feature type="signal peptide" evidence="4">
    <location>
        <begin position="1"/>
        <end position="29"/>
    </location>
</feature>
<dbReference type="EMBL" id="SNXC01000009">
    <property type="protein sequence ID" value="TDO99912.1"/>
    <property type="molecule type" value="Genomic_DNA"/>
</dbReference>
<evidence type="ECO:0000256" key="3">
    <source>
        <dbReference type="SAM" id="MobiDB-lite"/>
    </source>
</evidence>
<keyword evidence="2 4" id="KW-0732">Signal</keyword>
<protein>
    <submittedName>
        <fullName evidence="5">Phospholipid-binding lipoprotein MlaA</fullName>
    </submittedName>
</protein>
<keyword evidence="5" id="KW-0449">Lipoprotein</keyword>
<dbReference type="GO" id="GO:0120010">
    <property type="term" value="P:intermembrane phospholipid transfer"/>
    <property type="evidence" value="ECO:0007669"/>
    <property type="project" value="TreeGrafter"/>
</dbReference>
<dbReference type="PRINTS" id="PR01805">
    <property type="entry name" value="VACJLIPOPROT"/>
</dbReference>
<accession>A0A4V3CH18</accession>
<name>A0A4V3CH18_9GAMM</name>
<keyword evidence="6" id="KW-1185">Reference proteome</keyword>
<dbReference type="PANTHER" id="PTHR30035:SF3">
    <property type="entry name" value="INTERMEMBRANE PHOSPHOLIPID TRANSPORT SYSTEM LIPOPROTEIN MLAA"/>
    <property type="match status" value="1"/>
</dbReference>
<evidence type="ECO:0000256" key="4">
    <source>
        <dbReference type="SAM" id="SignalP"/>
    </source>
</evidence>